<accession>A0A2P2NRL1</accession>
<organism evidence="1">
    <name type="scientific">Rhizophora mucronata</name>
    <name type="common">Asiatic mangrove</name>
    <dbReference type="NCBI Taxonomy" id="61149"/>
    <lineage>
        <taxon>Eukaryota</taxon>
        <taxon>Viridiplantae</taxon>
        <taxon>Streptophyta</taxon>
        <taxon>Embryophyta</taxon>
        <taxon>Tracheophyta</taxon>
        <taxon>Spermatophyta</taxon>
        <taxon>Magnoliopsida</taxon>
        <taxon>eudicotyledons</taxon>
        <taxon>Gunneridae</taxon>
        <taxon>Pentapetalae</taxon>
        <taxon>rosids</taxon>
        <taxon>fabids</taxon>
        <taxon>Malpighiales</taxon>
        <taxon>Rhizophoraceae</taxon>
        <taxon>Rhizophora</taxon>
    </lineage>
</organism>
<protein>
    <submittedName>
        <fullName evidence="1">Uncharacterized protein</fullName>
    </submittedName>
</protein>
<proteinExistence type="predicted"/>
<evidence type="ECO:0000313" key="1">
    <source>
        <dbReference type="EMBL" id="MBX45147.1"/>
    </source>
</evidence>
<sequence>MFIEVQPLHRYLSKFLRRDLSYVLLNTSKSPKLQIRPSHNQIAKYLTADIGESLINGHWETIYFNRLTPNNYNNLQVCQRCQPGNDLKSEFGQN</sequence>
<dbReference type="EMBL" id="GGEC01064663">
    <property type="protein sequence ID" value="MBX45147.1"/>
    <property type="molecule type" value="Transcribed_RNA"/>
</dbReference>
<dbReference type="AlphaFoldDB" id="A0A2P2NRL1"/>
<reference evidence="1" key="1">
    <citation type="submission" date="2018-02" db="EMBL/GenBank/DDBJ databases">
        <title>Rhizophora mucronata_Transcriptome.</title>
        <authorList>
            <person name="Meera S.P."/>
            <person name="Sreeshan A."/>
            <person name="Augustine A."/>
        </authorList>
    </citation>
    <scope>NUCLEOTIDE SEQUENCE</scope>
    <source>
        <tissue evidence="1">Leaf</tissue>
    </source>
</reference>
<name>A0A2P2NRL1_RHIMU</name>